<dbReference type="AlphaFoldDB" id="A0A7S0QI64"/>
<dbReference type="EMBL" id="HBEZ01022707">
    <property type="protein sequence ID" value="CAD8634892.1"/>
    <property type="molecule type" value="Transcribed_RNA"/>
</dbReference>
<proteinExistence type="predicted"/>
<organism evidence="1">
    <name type="scientific">Cryptomonas curvata</name>
    <dbReference type="NCBI Taxonomy" id="233186"/>
    <lineage>
        <taxon>Eukaryota</taxon>
        <taxon>Cryptophyceae</taxon>
        <taxon>Cryptomonadales</taxon>
        <taxon>Cryptomonadaceae</taxon>
        <taxon>Cryptomonas</taxon>
    </lineage>
</organism>
<sequence length="103" mass="11817">MNNVFVNIFKFSREIEPSRHPGVAMTEDDIEIFFEKVDAEVNIRNADVHPRTAADIEKDAVAFAKMLRDHQNAGDRLSVREQLYLQVFEKTRAIKAARIGNMV</sequence>
<protein>
    <submittedName>
        <fullName evidence="1">Uncharacterized protein</fullName>
    </submittedName>
</protein>
<gene>
    <name evidence="1" type="ORF">CCUR1050_LOCUS12573</name>
</gene>
<reference evidence="1" key="1">
    <citation type="submission" date="2021-01" db="EMBL/GenBank/DDBJ databases">
        <authorList>
            <person name="Corre E."/>
            <person name="Pelletier E."/>
            <person name="Niang G."/>
            <person name="Scheremetjew M."/>
            <person name="Finn R."/>
            <person name="Kale V."/>
            <person name="Holt S."/>
            <person name="Cochrane G."/>
            <person name="Meng A."/>
            <person name="Brown T."/>
            <person name="Cohen L."/>
        </authorList>
    </citation>
    <scope>NUCLEOTIDE SEQUENCE</scope>
    <source>
        <strain evidence="1">CCAP979/52</strain>
    </source>
</reference>
<evidence type="ECO:0000313" key="1">
    <source>
        <dbReference type="EMBL" id="CAD8634892.1"/>
    </source>
</evidence>
<accession>A0A7S0QI64</accession>
<name>A0A7S0QI64_9CRYP</name>